<organism evidence="6">
    <name type="scientific">marine sediment metagenome</name>
    <dbReference type="NCBI Taxonomy" id="412755"/>
    <lineage>
        <taxon>unclassified sequences</taxon>
        <taxon>metagenomes</taxon>
        <taxon>ecological metagenomes</taxon>
    </lineage>
</organism>
<feature type="domain" description="Radical SAM core" evidence="5">
    <location>
        <begin position="16"/>
        <end position="144"/>
    </location>
</feature>
<dbReference type="InterPro" id="IPR007197">
    <property type="entry name" value="rSAM"/>
</dbReference>
<protein>
    <recommendedName>
        <fullName evidence="5">Radical SAM core domain-containing protein</fullName>
    </recommendedName>
</protein>
<evidence type="ECO:0000256" key="3">
    <source>
        <dbReference type="ARBA" id="ARBA00023004"/>
    </source>
</evidence>
<keyword evidence="1" id="KW-0949">S-adenosyl-L-methionine</keyword>
<reference evidence="6" key="1">
    <citation type="journal article" date="2015" name="Nature">
        <title>Complex archaea that bridge the gap between prokaryotes and eukaryotes.</title>
        <authorList>
            <person name="Spang A."/>
            <person name="Saw J.H."/>
            <person name="Jorgensen S.L."/>
            <person name="Zaremba-Niedzwiedzka K."/>
            <person name="Martijn J."/>
            <person name="Lind A.E."/>
            <person name="van Eijk R."/>
            <person name="Schleper C."/>
            <person name="Guy L."/>
            <person name="Ettema T.J."/>
        </authorList>
    </citation>
    <scope>NUCLEOTIDE SEQUENCE</scope>
</reference>
<keyword evidence="3" id="KW-0408">Iron</keyword>
<name>A0A0F8YGK2_9ZZZZ</name>
<comment type="caution">
    <text evidence="6">The sequence shown here is derived from an EMBL/GenBank/DDBJ whole genome shotgun (WGS) entry which is preliminary data.</text>
</comment>
<dbReference type="Gene3D" id="3.20.20.70">
    <property type="entry name" value="Aldolase class I"/>
    <property type="match status" value="1"/>
</dbReference>
<dbReference type="SFLD" id="SFLDS00029">
    <property type="entry name" value="Radical_SAM"/>
    <property type="match status" value="1"/>
</dbReference>
<proteinExistence type="predicted"/>
<evidence type="ECO:0000256" key="4">
    <source>
        <dbReference type="ARBA" id="ARBA00023014"/>
    </source>
</evidence>
<evidence type="ECO:0000313" key="6">
    <source>
        <dbReference type="EMBL" id="KKK80598.1"/>
    </source>
</evidence>
<evidence type="ECO:0000259" key="5">
    <source>
        <dbReference type="PROSITE" id="PS51918"/>
    </source>
</evidence>
<dbReference type="EMBL" id="LAZR01053508">
    <property type="protein sequence ID" value="KKK80598.1"/>
    <property type="molecule type" value="Genomic_DNA"/>
</dbReference>
<feature type="non-terminal residue" evidence="6">
    <location>
        <position position="144"/>
    </location>
</feature>
<dbReference type="PROSITE" id="PS51918">
    <property type="entry name" value="RADICAL_SAM"/>
    <property type="match status" value="1"/>
</dbReference>
<dbReference type="PANTHER" id="PTHR11228">
    <property type="entry name" value="RADICAL SAM DOMAIN PROTEIN"/>
    <property type="match status" value="1"/>
</dbReference>
<dbReference type="AlphaFoldDB" id="A0A0F8YGK2"/>
<dbReference type="InterPro" id="IPR058240">
    <property type="entry name" value="rSAM_sf"/>
</dbReference>
<evidence type="ECO:0000256" key="1">
    <source>
        <dbReference type="ARBA" id="ARBA00022691"/>
    </source>
</evidence>
<dbReference type="PANTHER" id="PTHR11228:SF7">
    <property type="entry name" value="PQQA PEPTIDE CYCLASE"/>
    <property type="match status" value="1"/>
</dbReference>
<evidence type="ECO:0000256" key="2">
    <source>
        <dbReference type="ARBA" id="ARBA00022723"/>
    </source>
</evidence>
<accession>A0A0F8YGK2</accession>
<dbReference type="GO" id="GO:0046872">
    <property type="term" value="F:metal ion binding"/>
    <property type="evidence" value="ECO:0007669"/>
    <property type="project" value="UniProtKB-KW"/>
</dbReference>
<gene>
    <name evidence="6" type="ORF">LCGC14_2821900</name>
</gene>
<dbReference type="InterPro" id="IPR013785">
    <property type="entry name" value="Aldolase_TIM"/>
</dbReference>
<dbReference type="SUPFAM" id="SSF102114">
    <property type="entry name" value="Radical SAM enzymes"/>
    <property type="match status" value="1"/>
</dbReference>
<dbReference type="SFLD" id="SFLDG01067">
    <property type="entry name" value="SPASM/twitch_domain_containing"/>
    <property type="match status" value="1"/>
</dbReference>
<dbReference type="CDD" id="cd01335">
    <property type="entry name" value="Radical_SAM"/>
    <property type="match status" value="1"/>
</dbReference>
<dbReference type="Pfam" id="PF04055">
    <property type="entry name" value="Radical_SAM"/>
    <property type="match status" value="1"/>
</dbReference>
<dbReference type="GO" id="GO:0003824">
    <property type="term" value="F:catalytic activity"/>
    <property type="evidence" value="ECO:0007669"/>
    <property type="project" value="InterPro"/>
</dbReference>
<keyword evidence="2" id="KW-0479">Metal-binding</keyword>
<sequence length="144" mass="16094">MMRHIAKRSDVCLFDDSHSLRATWEITESCNARCRHCCVGAGHDGFYGLPTEVLLRAVSDMEALGVTAVYLTGGEPLIRRDIRSILSRLSHVQDMKIYLVTNGWFVDRETTAFLKSMGLTALAVSLDSSDRKSHDDFRGHAGMF</sequence>
<keyword evidence="4" id="KW-0411">Iron-sulfur</keyword>
<dbReference type="GO" id="GO:0051536">
    <property type="term" value="F:iron-sulfur cluster binding"/>
    <property type="evidence" value="ECO:0007669"/>
    <property type="project" value="UniProtKB-KW"/>
</dbReference>
<dbReference type="InterPro" id="IPR050377">
    <property type="entry name" value="Radical_SAM_PqqE_MftC-like"/>
</dbReference>